<evidence type="ECO:0000313" key="4">
    <source>
        <dbReference type="EMBL" id="EDW98543.1"/>
    </source>
</evidence>
<dbReference type="Pfam" id="PF06047">
    <property type="entry name" value="Nkap_C"/>
    <property type="match status" value="1"/>
</dbReference>
<proteinExistence type="inferred from homology"/>
<feature type="compositionally biased region" description="Basic and acidic residues" evidence="2">
    <location>
        <begin position="327"/>
        <end position="337"/>
    </location>
</feature>
<evidence type="ECO:0000256" key="2">
    <source>
        <dbReference type="SAM" id="MobiDB-lite"/>
    </source>
</evidence>
<dbReference type="EMBL" id="CM000160">
    <property type="protein sequence ID" value="EDW98543.1"/>
    <property type="molecule type" value="Genomic_DNA"/>
</dbReference>
<dbReference type="PANTHER" id="PTHR13087:SF0">
    <property type="entry name" value="NFKB ACTIVATING PROTEIN LIKE"/>
    <property type="match status" value="1"/>
</dbReference>
<accession>B4PRV0</accession>
<reference evidence="4 5" key="2">
    <citation type="journal article" date="2007" name="PLoS Biol.">
        <title>Principles of genome evolution in the Drosophila melanogaster species group.</title>
        <authorList>
            <person name="Ranz J.M."/>
            <person name="Maurin D."/>
            <person name="Chan Y.S."/>
            <person name="von Grotthuss M."/>
            <person name="Hillier L.W."/>
            <person name="Roote J."/>
            <person name="Ashburner M."/>
            <person name="Bergman C.M."/>
        </authorList>
    </citation>
    <scope>NUCLEOTIDE SEQUENCE [LARGE SCALE GENOMIC DNA]</scope>
    <source>
        <strain evidence="5">Tai18E2 / Tucson 14021-0261.01</strain>
    </source>
</reference>
<dbReference type="PhylomeDB" id="B4PRV0"/>
<feature type="compositionally biased region" description="Basic and acidic residues" evidence="2">
    <location>
        <begin position="106"/>
        <end position="124"/>
    </location>
</feature>
<feature type="compositionally biased region" description="Basic and acidic residues" evidence="2">
    <location>
        <begin position="276"/>
        <end position="285"/>
    </location>
</feature>
<dbReference type="eggNOG" id="KOG2812">
    <property type="taxonomic scope" value="Eukaryota"/>
</dbReference>
<feature type="compositionally biased region" description="Low complexity" evidence="2">
    <location>
        <begin position="78"/>
        <end position="95"/>
    </location>
</feature>
<feature type="region of interest" description="Disordered" evidence="2">
    <location>
        <begin position="1"/>
        <end position="355"/>
    </location>
</feature>
<feature type="compositionally biased region" description="Acidic residues" evidence="2">
    <location>
        <begin position="265"/>
        <end position="275"/>
    </location>
</feature>
<feature type="compositionally biased region" description="Basic and acidic residues" evidence="2">
    <location>
        <begin position="39"/>
        <end position="71"/>
    </location>
</feature>
<dbReference type="Proteomes" id="UP000002282">
    <property type="component" value="Chromosome 3R"/>
</dbReference>
<feature type="domain" description="NF-kappa-B-activating protein C-terminal" evidence="3">
    <location>
        <begin position="352"/>
        <end position="451"/>
    </location>
</feature>
<dbReference type="OrthoDB" id="273141at2759"/>
<feature type="compositionally biased region" description="Low complexity" evidence="2">
    <location>
        <begin position="242"/>
        <end position="264"/>
    </location>
</feature>
<evidence type="ECO:0000259" key="3">
    <source>
        <dbReference type="Pfam" id="PF06047"/>
    </source>
</evidence>
<comment type="similarity">
    <text evidence="1">Belongs to the NKAP family.</text>
</comment>
<evidence type="ECO:0000256" key="1">
    <source>
        <dbReference type="ARBA" id="ARBA00009313"/>
    </source>
</evidence>
<protein>
    <recommendedName>
        <fullName evidence="3">NF-kappa-B-activating protein C-terminal domain-containing protein</fullName>
    </recommendedName>
</protein>
<dbReference type="GO" id="GO:0003682">
    <property type="term" value="F:chromatin binding"/>
    <property type="evidence" value="ECO:0007669"/>
    <property type="project" value="InterPro"/>
</dbReference>
<feature type="compositionally biased region" description="Basic residues" evidence="2">
    <location>
        <begin position="286"/>
        <end position="309"/>
    </location>
</feature>
<feature type="compositionally biased region" description="Basic residues" evidence="2">
    <location>
        <begin position="1"/>
        <end position="22"/>
    </location>
</feature>
<feature type="compositionally biased region" description="Basic residues" evidence="2">
    <location>
        <begin position="96"/>
        <end position="105"/>
    </location>
</feature>
<reference evidence="4 5" key="1">
    <citation type="journal article" date="2007" name="Nature">
        <title>Evolution of genes and genomes on the Drosophila phylogeny.</title>
        <authorList>
            <consortium name="Drosophila 12 Genomes Consortium"/>
            <person name="Clark A.G."/>
            <person name="Eisen M.B."/>
            <person name="Smith D.R."/>
            <person name="Bergman C.M."/>
            <person name="Oliver B."/>
            <person name="Markow T.A."/>
            <person name="Kaufman T.C."/>
            <person name="Kellis M."/>
            <person name="Gelbart W."/>
            <person name="Iyer V.N."/>
            <person name="Pollard D.A."/>
            <person name="Sackton T.B."/>
            <person name="Larracuente A.M."/>
            <person name="Singh N.D."/>
            <person name="Abad J.P."/>
            <person name="Abt D.N."/>
            <person name="Adryan B."/>
            <person name="Aguade M."/>
            <person name="Akashi H."/>
            <person name="Anderson W.W."/>
            <person name="Aquadro C.F."/>
            <person name="Ardell D.H."/>
            <person name="Arguello R."/>
            <person name="Artieri C.G."/>
            <person name="Barbash D.A."/>
            <person name="Barker D."/>
            <person name="Barsanti P."/>
            <person name="Batterham P."/>
            <person name="Batzoglou S."/>
            <person name="Begun D."/>
            <person name="Bhutkar A."/>
            <person name="Blanco E."/>
            <person name="Bosak S.A."/>
            <person name="Bradley R.K."/>
            <person name="Brand A.D."/>
            <person name="Brent M.R."/>
            <person name="Brooks A.N."/>
            <person name="Brown R.H."/>
            <person name="Butlin R.K."/>
            <person name="Caggese C."/>
            <person name="Calvi B.R."/>
            <person name="Bernardo de Carvalho A."/>
            <person name="Caspi A."/>
            <person name="Castrezana S."/>
            <person name="Celniker S.E."/>
            <person name="Chang J.L."/>
            <person name="Chapple C."/>
            <person name="Chatterji S."/>
            <person name="Chinwalla A."/>
            <person name="Civetta A."/>
            <person name="Clifton S.W."/>
            <person name="Comeron J.M."/>
            <person name="Costello J.C."/>
            <person name="Coyne J.A."/>
            <person name="Daub J."/>
            <person name="David R.G."/>
            <person name="Delcher A.L."/>
            <person name="Delehaunty K."/>
            <person name="Do C.B."/>
            <person name="Ebling H."/>
            <person name="Edwards K."/>
            <person name="Eickbush T."/>
            <person name="Evans J.D."/>
            <person name="Filipski A."/>
            <person name="Findeiss S."/>
            <person name="Freyhult E."/>
            <person name="Fulton L."/>
            <person name="Fulton R."/>
            <person name="Garcia A.C."/>
            <person name="Gardiner A."/>
            <person name="Garfield D.A."/>
            <person name="Garvin B.E."/>
            <person name="Gibson G."/>
            <person name="Gilbert D."/>
            <person name="Gnerre S."/>
            <person name="Godfrey J."/>
            <person name="Good R."/>
            <person name="Gotea V."/>
            <person name="Gravely B."/>
            <person name="Greenberg A.J."/>
            <person name="Griffiths-Jones S."/>
            <person name="Gross S."/>
            <person name="Guigo R."/>
            <person name="Gustafson E.A."/>
            <person name="Haerty W."/>
            <person name="Hahn M.W."/>
            <person name="Halligan D.L."/>
            <person name="Halpern A.L."/>
            <person name="Halter G.M."/>
            <person name="Han M.V."/>
            <person name="Heger A."/>
            <person name="Hillier L."/>
            <person name="Hinrichs A.S."/>
            <person name="Holmes I."/>
            <person name="Hoskins R.A."/>
            <person name="Hubisz M.J."/>
            <person name="Hultmark D."/>
            <person name="Huntley M.A."/>
            <person name="Jaffe D.B."/>
            <person name="Jagadeeshan S."/>
            <person name="Jeck W.R."/>
            <person name="Johnson J."/>
            <person name="Jones C.D."/>
            <person name="Jordan W.C."/>
            <person name="Karpen G.H."/>
            <person name="Kataoka E."/>
            <person name="Keightley P.D."/>
            <person name="Kheradpour P."/>
            <person name="Kirkness E.F."/>
            <person name="Koerich L.B."/>
            <person name="Kristiansen K."/>
            <person name="Kudrna D."/>
            <person name="Kulathinal R.J."/>
            <person name="Kumar S."/>
            <person name="Kwok R."/>
            <person name="Lander E."/>
            <person name="Langley C.H."/>
            <person name="Lapoint R."/>
            <person name="Lazzaro B.P."/>
            <person name="Lee S.J."/>
            <person name="Levesque L."/>
            <person name="Li R."/>
            <person name="Lin C.F."/>
            <person name="Lin M.F."/>
            <person name="Lindblad-Toh K."/>
            <person name="Llopart A."/>
            <person name="Long M."/>
            <person name="Low L."/>
            <person name="Lozovsky E."/>
            <person name="Lu J."/>
            <person name="Luo M."/>
            <person name="Machado C.A."/>
            <person name="Makalowski W."/>
            <person name="Marzo M."/>
            <person name="Matsuda M."/>
            <person name="Matzkin L."/>
            <person name="McAllister B."/>
            <person name="McBride C.S."/>
            <person name="McKernan B."/>
            <person name="McKernan K."/>
            <person name="Mendez-Lago M."/>
            <person name="Minx P."/>
            <person name="Mollenhauer M.U."/>
            <person name="Montooth K."/>
            <person name="Mount S.M."/>
            <person name="Mu X."/>
            <person name="Myers E."/>
            <person name="Negre B."/>
            <person name="Newfeld S."/>
            <person name="Nielsen R."/>
            <person name="Noor M.A."/>
            <person name="O'Grady P."/>
            <person name="Pachter L."/>
            <person name="Papaceit M."/>
            <person name="Parisi M.J."/>
            <person name="Parisi M."/>
            <person name="Parts L."/>
            <person name="Pedersen J.S."/>
            <person name="Pesole G."/>
            <person name="Phillippy A.M."/>
            <person name="Ponting C.P."/>
            <person name="Pop M."/>
            <person name="Porcelli D."/>
            <person name="Powell J.R."/>
            <person name="Prohaska S."/>
            <person name="Pruitt K."/>
            <person name="Puig M."/>
            <person name="Quesneville H."/>
            <person name="Ram K.R."/>
            <person name="Rand D."/>
            <person name="Rasmussen M.D."/>
            <person name="Reed L.K."/>
            <person name="Reenan R."/>
            <person name="Reily A."/>
            <person name="Remington K.A."/>
            <person name="Rieger T.T."/>
            <person name="Ritchie M.G."/>
            <person name="Robin C."/>
            <person name="Rogers Y.H."/>
            <person name="Rohde C."/>
            <person name="Rozas J."/>
            <person name="Rubenfield M.J."/>
            <person name="Ruiz A."/>
            <person name="Russo S."/>
            <person name="Salzberg S.L."/>
            <person name="Sanchez-Gracia A."/>
            <person name="Saranga D.J."/>
            <person name="Sato H."/>
            <person name="Schaeffer S.W."/>
            <person name="Schatz M.C."/>
            <person name="Schlenke T."/>
            <person name="Schwartz R."/>
            <person name="Segarra C."/>
            <person name="Singh R.S."/>
            <person name="Sirot L."/>
            <person name="Sirota M."/>
            <person name="Sisneros N.B."/>
            <person name="Smith C.D."/>
            <person name="Smith T.F."/>
            <person name="Spieth J."/>
            <person name="Stage D.E."/>
            <person name="Stark A."/>
            <person name="Stephan W."/>
            <person name="Strausberg R.L."/>
            <person name="Strempel S."/>
            <person name="Sturgill D."/>
            <person name="Sutton G."/>
            <person name="Sutton G.G."/>
            <person name="Tao W."/>
            <person name="Teichmann S."/>
            <person name="Tobari Y.N."/>
            <person name="Tomimura Y."/>
            <person name="Tsolas J.M."/>
            <person name="Valente V.L."/>
            <person name="Venter E."/>
            <person name="Venter J.C."/>
            <person name="Vicario S."/>
            <person name="Vieira F.G."/>
            <person name="Vilella A.J."/>
            <person name="Villasante A."/>
            <person name="Walenz B."/>
            <person name="Wang J."/>
            <person name="Wasserman M."/>
            <person name="Watts T."/>
            <person name="Wilson D."/>
            <person name="Wilson R.K."/>
            <person name="Wing R.A."/>
            <person name="Wolfner M.F."/>
            <person name="Wong A."/>
            <person name="Wong G.K."/>
            <person name="Wu C.I."/>
            <person name="Wu G."/>
            <person name="Yamamoto D."/>
            <person name="Yang H.P."/>
            <person name="Yang S.P."/>
            <person name="Yorke J.A."/>
            <person name="Yoshida K."/>
            <person name="Zdobnov E."/>
            <person name="Zhang P."/>
            <person name="Zhang Y."/>
            <person name="Zimin A.V."/>
            <person name="Baldwin J."/>
            <person name="Abdouelleil A."/>
            <person name="Abdulkadir J."/>
            <person name="Abebe A."/>
            <person name="Abera B."/>
            <person name="Abreu J."/>
            <person name="Acer S.C."/>
            <person name="Aftuck L."/>
            <person name="Alexander A."/>
            <person name="An P."/>
            <person name="Anderson E."/>
            <person name="Anderson S."/>
            <person name="Arachi H."/>
            <person name="Azer M."/>
            <person name="Bachantsang P."/>
            <person name="Barry A."/>
            <person name="Bayul T."/>
            <person name="Berlin A."/>
            <person name="Bessette D."/>
            <person name="Bloom T."/>
            <person name="Blye J."/>
            <person name="Boguslavskiy L."/>
            <person name="Bonnet C."/>
            <person name="Boukhgalter B."/>
            <person name="Bourzgui I."/>
            <person name="Brown A."/>
            <person name="Cahill P."/>
            <person name="Channer S."/>
            <person name="Cheshatsang Y."/>
            <person name="Chuda L."/>
            <person name="Citroen M."/>
            <person name="Collymore A."/>
            <person name="Cooke P."/>
            <person name="Costello M."/>
            <person name="D'Aco K."/>
            <person name="Daza R."/>
            <person name="De Haan G."/>
            <person name="DeGray S."/>
            <person name="DeMaso C."/>
            <person name="Dhargay N."/>
            <person name="Dooley K."/>
            <person name="Dooley E."/>
            <person name="Doricent M."/>
            <person name="Dorje P."/>
            <person name="Dorjee K."/>
            <person name="Dupes A."/>
            <person name="Elong R."/>
            <person name="Falk J."/>
            <person name="Farina A."/>
            <person name="Faro S."/>
            <person name="Ferguson D."/>
            <person name="Fisher S."/>
            <person name="Foley C.D."/>
            <person name="Franke A."/>
            <person name="Friedrich D."/>
            <person name="Gadbois L."/>
            <person name="Gearin G."/>
            <person name="Gearin C.R."/>
            <person name="Giannoukos G."/>
            <person name="Goode T."/>
            <person name="Graham J."/>
            <person name="Grandbois E."/>
            <person name="Grewal S."/>
            <person name="Gyaltsen K."/>
            <person name="Hafez N."/>
            <person name="Hagos B."/>
            <person name="Hall J."/>
            <person name="Henson C."/>
            <person name="Hollinger A."/>
            <person name="Honan T."/>
            <person name="Huard M.D."/>
            <person name="Hughes L."/>
            <person name="Hurhula B."/>
            <person name="Husby M.E."/>
            <person name="Kamat A."/>
            <person name="Kanga B."/>
            <person name="Kashin S."/>
            <person name="Khazanovich D."/>
            <person name="Kisner P."/>
            <person name="Lance K."/>
            <person name="Lara M."/>
            <person name="Lee W."/>
            <person name="Lennon N."/>
            <person name="Letendre F."/>
            <person name="LeVine R."/>
            <person name="Lipovsky A."/>
            <person name="Liu X."/>
            <person name="Liu J."/>
            <person name="Liu S."/>
            <person name="Lokyitsang T."/>
            <person name="Lokyitsang Y."/>
            <person name="Lubonja R."/>
            <person name="Lui A."/>
            <person name="MacDonald P."/>
            <person name="Magnisalis V."/>
            <person name="Maru K."/>
            <person name="Matthews C."/>
            <person name="McCusker W."/>
            <person name="McDonough S."/>
            <person name="Mehta T."/>
            <person name="Meldrim J."/>
            <person name="Meneus L."/>
            <person name="Mihai O."/>
            <person name="Mihalev A."/>
            <person name="Mihova T."/>
            <person name="Mittelman R."/>
            <person name="Mlenga V."/>
            <person name="Montmayeur A."/>
            <person name="Mulrain L."/>
            <person name="Navidi A."/>
            <person name="Naylor J."/>
            <person name="Negash T."/>
            <person name="Nguyen T."/>
            <person name="Nguyen N."/>
            <person name="Nicol R."/>
            <person name="Norbu C."/>
            <person name="Norbu N."/>
            <person name="Novod N."/>
            <person name="O'Neill B."/>
            <person name="Osman S."/>
            <person name="Markiewicz E."/>
            <person name="Oyono O.L."/>
            <person name="Patti C."/>
            <person name="Phunkhang P."/>
            <person name="Pierre F."/>
            <person name="Priest M."/>
            <person name="Raghuraman S."/>
            <person name="Rege F."/>
            <person name="Reyes R."/>
            <person name="Rise C."/>
            <person name="Rogov P."/>
            <person name="Ross K."/>
            <person name="Ryan E."/>
            <person name="Settipalli S."/>
            <person name="Shea T."/>
            <person name="Sherpa N."/>
            <person name="Shi L."/>
            <person name="Shih D."/>
            <person name="Sparrow T."/>
            <person name="Spaulding J."/>
            <person name="Stalker J."/>
            <person name="Stange-Thomann N."/>
            <person name="Stavropoulos S."/>
            <person name="Stone C."/>
            <person name="Strader C."/>
            <person name="Tesfaye S."/>
            <person name="Thomson T."/>
            <person name="Thoulutsang Y."/>
            <person name="Thoulutsang D."/>
            <person name="Topham K."/>
            <person name="Topping I."/>
            <person name="Tsamla T."/>
            <person name="Vassiliev H."/>
            <person name="Vo A."/>
            <person name="Wangchuk T."/>
            <person name="Wangdi T."/>
            <person name="Weiand M."/>
            <person name="Wilkinson J."/>
            <person name="Wilson A."/>
            <person name="Yadav S."/>
            <person name="Young G."/>
            <person name="Yu Q."/>
            <person name="Zembek L."/>
            <person name="Zhong D."/>
            <person name="Zimmer A."/>
            <person name="Zwirko Z."/>
            <person name="Jaffe D.B."/>
            <person name="Alvarez P."/>
            <person name="Brockman W."/>
            <person name="Butler J."/>
            <person name="Chin C."/>
            <person name="Gnerre S."/>
            <person name="Grabherr M."/>
            <person name="Kleber M."/>
            <person name="Mauceli E."/>
            <person name="MacCallum I."/>
        </authorList>
    </citation>
    <scope>NUCLEOTIDE SEQUENCE [LARGE SCALE GENOMIC DNA]</scope>
    <source>
        <strain evidence="5">Tai18E2 / Tucson 14021-0261.01</strain>
    </source>
</reference>
<evidence type="ECO:0000313" key="5">
    <source>
        <dbReference type="Proteomes" id="UP000002282"/>
    </source>
</evidence>
<dbReference type="OMA" id="HGKQWGD"/>
<dbReference type="InterPro" id="IPR009269">
    <property type="entry name" value="NKAP_C"/>
</dbReference>
<dbReference type="InterPro" id="IPR040466">
    <property type="entry name" value="NKAP"/>
</dbReference>
<dbReference type="GO" id="GO:0010468">
    <property type="term" value="P:regulation of gene expression"/>
    <property type="evidence" value="ECO:0007669"/>
    <property type="project" value="TreeGrafter"/>
</dbReference>
<dbReference type="PANTHER" id="PTHR13087">
    <property type="entry name" value="NF-KAPPA B ACTIVATING PROTEIN"/>
    <property type="match status" value="1"/>
</dbReference>
<organism evidence="4 5">
    <name type="scientific">Drosophila yakuba</name>
    <name type="common">Fruit fly</name>
    <dbReference type="NCBI Taxonomy" id="7245"/>
    <lineage>
        <taxon>Eukaryota</taxon>
        <taxon>Metazoa</taxon>
        <taxon>Ecdysozoa</taxon>
        <taxon>Arthropoda</taxon>
        <taxon>Hexapoda</taxon>
        <taxon>Insecta</taxon>
        <taxon>Pterygota</taxon>
        <taxon>Neoptera</taxon>
        <taxon>Endopterygota</taxon>
        <taxon>Diptera</taxon>
        <taxon>Brachycera</taxon>
        <taxon>Muscomorpha</taxon>
        <taxon>Ephydroidea</taxon>
        <taxon>Drosophilidae</taxon>
        <taxon>Drosophila</taxon>
        <taxon>Sophophora</taxon>
    </lineage>
</organism>
<keyword evidence="5" id="KW-1185">Reference proteome</keyword>
<sequence>MRSRSRSRSRQRERRRSVSRGRSRSERRTYQKPQHRRSVSRERERDREREHHRERTSNRGSRRSREKDAVSHRRRSRSSSSRSSSSSSDRSSRSRSPSKNRKSRPKSVERWPSDRYHENNDRRQNPFRGRAPEGSFINDPAELSSRSQHRGRGSSNHQFKGDSKAVNARRNQRVRIGEEGVAEVWGKSPSRPESDDVELVKGSYIGPKKKKKKGKSKHKKSEKKSKKKSKKSKKKRSKRDSSSSSSSSSSEDSSEESSSSSSSSESEDESEDEDVWLEKTADGIKKPKKKKSSASKKDKKSKKKKKKRKSESEKSKKSSSSSTSKSKNKESGTHNDEDVGPSLRPGGSLNQKDFGKALLPGEGAAMAAYIAEGKRIPRRGEIGLTSDEIANFESVGYVMSGSRHRRMEAVRIRKENQLYSADEKRALAMFSKEERQKRENKILSQFKDMIHSKLQAKDKK</sequence>
<dbReference type="KEGG" id="dya:Dyak_GE10585"/>
<gene>
    <name evidence="4" type="primary">Dyak\GE10585</name>
    <name evidence="4" type="synonym">dyak_GLEANR_10497</name>
    <name evidence="4" type="synonym">GE10585</name>
    <name evidence="4" type="ORF">Dyak_GE10585</name>
</gene>
<name>B4PRV0_DROYA</name>
<dbReference type="HOGENOM" id="CLU_032439_1_0_1"/>
<dbReference type="GO" id="GO:0005634">
    <property type="term" value="C:nucleus"/>
    <property type="evidence" value="ECO:0007669"/>
    <property type="project" value="EnsemblMetazoa"/>
</dbReference>
<feature type="compositionally biased region" description="Basic residues" evidence="2">
    <location>
        <begin position="207"/>
        <end position="238"/>
    </location>
</feature>
<dbReference type="AlphaFoldDB" id="B4PRV0"/>